<evidence type="ECO:0000256" key="1">
    <source>
        <dbReference type="SAM" id="Phobius"/>
    </source>
</evidence>
<gene>
    <name evidence="2" type="ORF">SLEP1_g37474</name>
</gene>
<name>A0AAV5KUX4_9ROSI</name>
<accession>A0AAV5KUX4</accession>
<dbReference type="AlphaFoldDB" id="A0AAV5KUX4"/>
<proteinExistence type="predicted"/>
<comment type="caution">
    <text evidence="2">The sequence shown here is derived from an EMBL/GenBank/DDBJ whole genome shotgun (WGS) entry which is preliminary data.</text>
</comment>
<evidence type="ECO:0000313" key="2">
    <source>
        <dbReference type="EMBL" id="GKV28412.1"/>
    </source>
</evidence>
<evidence type="ECO:0000313" key="3">
    <source>
        <dbReference type="Proteomes" id="UP001054252"/>
    </source>
</evidence>
<sequence length="52" mass="5904">MTRSSFPFFCMWNFIVIWGRLITVACYWGFMRRPGVALQPGPGAPHPPPIPV</sequence>
<dbReference type="Proteomes" id="UP001054252">
    <property type="component" value="Unassembled WGS sequence"/>
</dbReference>
<keyword evidence="1" id="KW-1133">Transmembrane helix</keyword>
<keyword evidence="3" id="KW-1185">Reference proteome</keyword>
<keyword evidence="1" id="KW-0472">Membrane</keyword>
<feature type="transmembrane region" description="Helical" evidence="1">
    <location>
        <begin position="6"/>
        <end position="30"/>
    </location>
</feature>
<dbReference type="EMBL" id="BPVZ01000079">
    <property type="protein sequence ID" value="GKV28412.1"/>
    <property type="molecule type" value="Genomic_DNA"/>
</dbReference>
<protein>
    <submittedName>
        <fullName evidence="2">Uncharacterized protein</fullName>
    </submittedName>
</protein>
<keyword evidence="1" id="KW-0812">Transmembrane</keyword>
<reference evidence="2 3" key="1">
    <citation type="journal article" date="2021" name="Commun. Biol.">
        <title>The genome of Shorea leprosula (Dipterocarpaceae) highlights the ecological relevance of drought in aseasonal tropical rainforests.</title>
        <authorList>
            <person name="Ng K.K.S."/>
            <person name="Kobayashi M.J."/>
            <person name="Fawcett J.A."/>
            <person name="Hatakeyama M."/>
            <person name="Paape T."/>
            <person name="Ng C.H."/>
            <person name="Ang C.C."/>
            <person name="Tnah L.H."/>
            <person name="Lee C.T."/>
            <person name="Nishiyama T."/>
            <person name="Sese J."/>
            <person name="O'Brien M.J."/>
            <person name="Copetti D."/>
            <person name="Mohd Noor M.I."/>
            <person name="Ong R.C."/>
            <person name="Putra M."/>
            <person name="Sireger I.Z."/>
            <person name="Indrioko S."/>
            <person name="Kosugi Y."/>
            <person name="Izuno A."/>
            <person name="Isagi Y."/>
            <person name="Lee S.L."/>
            <person name="Shimizu K.K."/>
        </authorList>
    </citation>
    <scope>NUCLEOTIDE SEQUENCE [LARGE SCALE GENOMIC DNA]</scope>
    <source>
        <strain evidence="2">214</strain>
    </source>
</reference>
<organism evidence="2 3">
    <name type="scientific">Rubroshorea leprosula</name>
    <dbReference type="NCBI Taxonomy" id="152421"/>
    <lineage>
        <taxon>Eukaryota</taxon>
        <taxon>Viridiplantae</taxon>
        <taxon>Streptophyta</taxon>
        <taxon>Embryophyta</taxon>
        <taxon>Tracheophyta</taxon>
        <taxon>Spermatophyta</taxon>
        <taxon>Magnoliopsida</taxon>
        <taxon>eudicotyledons</taxon>
        <taxon>Gunneridae</taxon>
        <taxon>Pentapetalae</taxon>
        <taxon>rosids</taxon>
        <taxon>malvids</taxon>
        <taxon>Malvales</taxon>
        <taxon>Dipterocarpaceae</taxon>
        <taxon>Rubroshorea</taxon>
    </lineage>
</organism>